<protein>
    <recommendedName>
        <fullName evidence="4">Myb-like domain-containing protein</fullName>
    </recommendedName>
</protein>
<reference evidence="2" key="1">
    <citation type="journal article" date="2020" name="Stud. Mycol.">
        <title>101 Dothideomycetes genomes: a test case for predicting lifestyles and emergence of pathogens.</title>
        <authorList>
            <person name="Haridas S."/>
            <person name="Albert R."/>
            <person name="Binder M."/>
            <person name="Bloem J."/>
            <person name="Labutti K."/>
            <person name="Salamov A."/>
            <person name="Andreopoulos B."/>
            <person name="Baker S."/>
            <person name="Barry K."/>
            <person name="Bills G."/>
            <person name="Bluhm B."/>
            <person name="Cannon C."/>
            <person name="Castanera R."/>
            <person name="Culley D."/>
            <person name="Daum C."/>
            <person name="Ezra D."/>
            <person name="Gonzalez J."/>
            <person name="Henrissat B."/>
            <person name="Kuo A."/>
            <person name="Liang C."/>
            <person name="Lipzen A."/>
            <person name="Lutzoni F."/>
            <person name="Magnuson J."/>
            <person name="Mondo S."/>
            <person name="Nolan M."/>
            <person name="Ohm R."/>
            <person name="Pangilinan J."/>
            <person name="Park H.-J."/>
            <person name="Ramirez L."/>
            <person name="Alfaro M."/>
            <person name="Sun H."/>
            <person name="Tritt A."/>
            <person name="Yoshinaga Y."/>
            <person name="Zwiers L.-H."/>
            <person name="Turgeon B."/>
            <person name="Goodwin S."/>
            <person name="Spatafora J."/>
            <person name="Crous P."/>
            <person name="Grigoriev I."/>
        </authorList>
    </citation>
    <scope>NUCLEOTIDE SEQUENCE</scope>
    <source>
        <strain evidence="2">CBS 115976</strain>
    </source>
</reference>
<feature type="compositionally biased region" description="Basic and acidic residues" evidence="1">
    <location>
        <begin position="169"/>
        <end position="181"/>
    </location>
</feature>
<dbReference type="Proteomes" id="UP000799302">
    <property type="component" value="Unassembled WGS sequence"/>
</dbReference>
<sequence>MPPKESKINDDAYLVWVCLRLLAAKSGEQPNWKLVAEALGGTTKPHSIYVRYNSMCKNPPKPASGKDVPNLEEFIAKCIADGSINATRKTAGGSASAKSTPATAGNKRKAGASTPGEAGEDASESEAVAATPTPAVKRKKAAAGGRKGAKKAKSQAAIEEEEELGDDDVQIKAEVTDRDASGETDAEDVGTTI</sequence>
<evidence type="ECO:0000313" key="3">
    <source>
        <dbReference type="Proteomes" id="UP000799302"/>
    </source>
</evidence>
<evidence type="ECO:0000313" key="2">
    <source>
        <dbReference type="EMBL" id="KAF2672138.1"/>
    </source>
</evidence>
<keyword evidence="3" id="KW-1185">Reference proteome</keyword>
<dbReference type="EMBL" id="MU004232">
    <property type="protein sequence ID" value="KAF2672138.1"/>
    <property type="molecule type" value="Genomic_DNA"/>
</dbReference>
<gene>
    <name evidence="2" type="ORF">BT63DRAFT_452634</name>
</gene>
<evidence type="ECO:0000256" key="1">
    <source>
        <dbReference type="SAM" id="MobiDB-lite"/>
    </source>
</evidence>
<organism evidence="2 3">
    <name type="scientific">Microthyrium microscopicum</name>
    <dbReference type="NCBI Taxonomy" id="703497"/>
    <lineage>
        <taxon>Eukaryota</taxon>
        <taxon>Fungi</taxon>
        <taxon>Dikarya</taxon>
        <taxon>Ascomycota</taxon>
        <taxon>Pezizomycotina</taxon>
        <taxon>Dothideomycetes</taxon>
        <taxon>Dothideomycetes incertae sedis</taxon>
        <taxon>Microthyriales</taxon>
        <taxon>Microthyriaceae</taxon>
        <taxon>Microthyrium</taxon>
    </lineage>
</organism>
<proteinExistence type="predicted"/>
<evidence type="ECO:0008006" key="4">
    <source>
        <dbReference type="Google" id="ProtNLM"/>
    </source>
</evidence>
<name>A0A6A6UM28_9PEZI</name>
<dbReference type="AlphaFoldDB" id="A0A6A6UM28"/>
<accession>A0A6A6UM28</accession>
<feature type="compositionally biased region" description="Acidic residues" evidence="1">
    <location>
        <begin position="182"/>
        <end position="193"/>
    </location>
</feature>
<feature type="region of interest" description="Disordered" evidence="1">
    <location>
        <begin position="87"/>
        <end position="193"/>
    </location>
</feature>
<feature type="compositionally biased region" description="Acidic residues" evidence="1">
    <location>
        <begin position="158"/>
        <end position="168"/>
    </location>
</feature>
<feature type="compositionally biased region" description="Basic residues" evidence="1">
    <location>
        <begin position="136"/>
        <end position="153"/>
    </location>
</feature>